<accession>A0A644ZL95</accession>
<dbReference type="EMBL" id="VSSQ01009389">
    <property type="protein sequence ID" value="MPM41487.1"/>
    <property type="molecule type" value="Genomic_DNA"/>
</dbReference>
<sequence length="86" mass="9419">MFSPNALKGASDIDDGIKYLMEFYQGKMISKDGAVITSGSKNYAAITSELECNYEVETDSDSYVIYFIDVLTDTGNPDNVGLICLK</sequence>
<reference evidence="1" key="1">
    <citation type="submission" date="2019-08" db="EMBL/GenBank/DDBJ databases">
        <authorList>
            <person name="Kucharzyk K."/>
            <person name="Murdoch R.W."/>
            <person name="Higgins S."/>
            <person name="Loffler F."/>
        </authorList>
    </citation>
    <scope>NUCLEOTIDE SEQUENCE</scope>
</reference>
<evidence type="ECO:0000313" key="1">
    <source>
        <dbReference type="EMBL" id="MPM41487.1"/>
    </source>
</evidence>
<dbReference type="Pfam" id="PF17117">
    <property type="entry name" value="DUF5104"/>
    <property type="match status" value="1"/>
</dbReference>
<organism evidence="1">
    <name type="scientific">bioreactor metagenome</name>
    <dbReference type="NCBI Taxonomy" id="1076179"/>
    <lineage>
        <taxon>unclassified sequences</taxon>
        <taxon>metagenomes</taxon>
        <taxon>ecological metagenomes</taxon>
    </lineage>
</organism>
<proteinExistence type="predicted"/>
<gene>
    <name evidence="1" type="ORF">SDC9_88142</name>
</gene>
<protein>
    <submittedName>
        <fullName evidence="1">Uncharacterized protein</fullName>
    </submittedName>
</protein>
<dbReference type="AlphaFoldDB" id="A0A644ZL95"/>
<dbReference type="Gene3D" id="3.10.450.50">
    <property type="match status" value="1"/>
</dbReference>
<dbReference type="InterPro" id="IPR031344">
    <property type="entry name" value="DUF5104"/>
</dbReference>
<name>A0A644ZL95_9ZZZZ</name>
<comment type="caution">
    <text evidence="1">The sequence shown here is derived from an EMBL/GenBank/DDBJ whole genome shotgun (WGS) entry which is preliminary data.</text>
</comment>